<feature type="domain" description="VWFA" evidence="7">
    <location>
        <begin position="248"/>
        <end position="404"/>
    </location>
</feature>
<keyword evidence="3" id="KW-0723">Serine/threonine-protein kinase</keyword>
<organism evidence="9 10">
    <name type="scientific">Paramecium tetraurelia</name>
    <dbReference type="NCBI Taxonomy" id="5888"/>
    <lineage>
        <taxon>Eukaryota</taxon>
        <taxon>Sar</taxon>
        <taxon>Alveolata</taxon>
        <taxon>Ciliophora</taxon>
        <taxon>Intramacronucleata</taxon>
        <taxon>Oligohymenophorea</taxon>
        <taxon>Peniculida</taxon>
        <taxon>Parameciidae</taxon>
        <taxon>Paramecium</taxon>
    </lineage>
</organism>
<dbReference type="InterPro" id="IPR036465">
    <property type="entry name" value="vWFA_dom_sf"/>
</dbReference>
<evidence type="ECO:0000256" key="1">
    <source>
        <dbReference type="ARBA" id="ARBA00004613"/>
    </source>
</evidence>
<dbReference type="InterPro" id="IPR011009">
    <property type="entry name" value="Kinase-like_dom_sf"/>
</dbReference>
<dbReference type="Pfam" id="PF02816">
    <property type="entry name" value="Alpha_kinase"/>
    <property type="match status" value="1"/>
</dbReference>
<proteinExistence type="predicted"/>
<dbReference type="HOGENOM" id="CLU_324271_0_0_1"/>
<dbReference type="CDD" id="cd04515">
    <property type="entry name" value="Alpha_kinase"/>
    <property type="match status" value="1"/>
</dbReference>
<dbReference type="InterPro" id="IPR052969">
    <property type="entry name" value="Thr-specific_kinase-like"/>
</dbReference>
<evidence type="ECO:0000256" key="2">
    <source>
        <dbReference type="ARBA" id="ARBA00022525"/>
    </source>
</evidence>
<dbReference type="GO" id="GO:0005524">
    <property type="term" value="F:ATP binding"/>
    <property type="evidence" value="ECO:0007669"/>
    <property type="project" value="InterPro"/>
</dbReference>
<feature type="domain" description="Alpha-type protein kinase" evidence="8">
    <location>
        <begin position="494"/>
        <end position="739"/>
    </location>
</feature>
<evidence type="ECO:0000256" key="3">
    <source>
        <dbReference type="ARBA" id="ARBA00022527"/>
    </source>
</evidence>
<evidence type="ECO:0000259" key="7">
    <source>
        <dbReference type="PROSITE" id="PS50234"/>
    </source>
</evidence>
<evidence type="ECO:0008006" key="11">
    <source>
        <dbReference type="Google" id="ProtNLM"/>
    </source>
</evidence>
<dbReference type="OMA" id="PENICEN"/>
<evidence type="ECO:0000256" key="4">
    <source>
        <dbReference type="ARBA" id="ARBA00022679"/>
    </source>
</evidence>
<evidence type="ECO:0000313" key="10">
    <source>
        <dbReference type="Proteomes" id="UP000000600"/>
    </source>
</evidence>
<dbReference type="EMBL" id="CT868041">
    <property type="protein sequence ID" value="CAK65727.1"/>
    <property type="molecule type" value="Genomic_DNA"/>
</dbReference>
<dbReference type="Gene3D" id="3.20.200.10">
    <property type="entry name" value="MHCK/EF2 kinase"/>
    <property type="match status" value="1"/>
</dbReference>
<evidence type="ECO:0000313" key="9">
    <source>
        <dbReference type="EMBL" id="CAK65727.1"/>
    </source>
</evidence>
<dbReference type="PROSITE" id="PS50234">
    <property type="entry name" value="VWFA"/>
    <property type="match status" value="1"/>
</dbReference>
<dbReference type="InterPro" id="IPR004166">
    <property type="entry name" value="a-kinase_dom"/>
</dbReference>
<dbReference type="SUPFAM" id="SSF56112">
    <property type="entry name" value="Protein kinase-like (PK-like)"/>
    <property type="match status" value="1"/>
</dbReference>
<dbReference type="RefSeq" id="XP_001433124.1">
    <property type="nucleotide sequence ID" value="XM_001433087.1"/>
</dbReference>
<dbReference type="Proteomes" id="UP000000600">
    <property type="component" value="Unassembled WGS sequence"/>
</dbReference>
<dbReference type="InParanoid" id="A0C4L0"/>
<dbReference type="PANTHER" id="PTHR47763:SF5">
    <property type="entry name" value="CHROMOSOME UNDETERMINED SCAFFOLD_25, WHOLE GENOME SHOTGUN SEQUENCE"/>
    <property type="match status" value="1"/>
</dbReference>
<reference evidence="9 10" key="1">
    <citation type="journal article" date="2006" name="Nature">
        <title>Global trends of whole-genome duplications revealed by the ciliate Paramecium tetraurelia.</title>
        <authorList>
            <consortium name="Genoscope"/>
            <person name="Aury J.-M."/>
            <person name="Jaillon O."/>
            <person name="Duret L."/>
            <person name="Noel B."/>
            <person name="Jubin C."/>
            <person name="Porcel B.M."/>
            <person name="Segurens B."/>
            <person name="Daubin V."/>
            <person name="Anthouard V."/>
            <person name="Aiach N."/>
            <person name="Arnaiz O."/>
            <person name="Billaut A."/>
            <person name="Beisson J."/>
            <person name="Blanc I."/>
            <person name="Bouhouche K."/>
            <person name="Camara F."/>
            <person name="Duharcourt S."/>
            <person name="Guigo R."/>
            <person name="Gogendeau D."/>
            <person name="Katinka M."/>
            <person name="Keller A.-M."/>
            <person name="Kissmehl R."/>
            <person name="Klotz C."/>
            <person name="Koll F."/>
            <person name="Le Moue A."/>
            <person name="Lepere C."/>
            <person name="Malinsky S."/>
            <person name="Nowacki M."/>
            <person name="Nowak J.K."/>
            <person name="Plattner H."/>
            <person name="Poulain J."/>
            <person name="Ruiz F."/>
            <person name="Serrano V."/>
            <person name="Zagulski M."/>
            <person name="Dessen P."/>
            <person name="Betermier M."/>
            <person name="Weissenbach J."/>
            <person name="Scarpelli C."/>
            <person name="Schachter V."/>
            <person name="Sperling L."/>
            <person name="Meyer E."/>
            <person name="Cohen J."/>
            <person name="Wincker P."/>
        </authorList>
    </citation>
    <scope>NUCLEOTIDE SEQUENCE [LARGE SCALE GENOMIC DNA]</scope>
    <source>
        <strain evidence="9 10">Stock d4-2</strain>
    </source>
</reference>
<dbReference type="SUPFAM" id="SSF53300">
    <property type="entry name" value="vWA-like"/>
    <property type="match status" value="1"/>
</dbReference>
<dbReference type="AlphaFoldDB" id="A0C4L0"/>
<keyword evidence="10" id="KW-1185">Reference proteome</keyword>
<gene>
    <name evidence="9" type="ORF">GSPATT00006226001</name>
</gene>
<keyword evidence="6" id="KW-0418">Kinase</keyword>
<dbReference type="InterPro" id="IPR002035">
    <property type="entry name" value="VWF_A"/>
</dbReference>
<keyword evidence="2" id="KW-0964">Secreted</keyword>
<protein>
    <recommendedName>
        <fullName evidence="11">Alpha-type protein kinase domain-containing protein</fullName>
    </recommendedName>
</protein>
<dbReference type="KEGG" id="ptm:GSPATT00006226001"/>
<dbReference type="Gene3D" id="3.40.50.410">
    <property type="entry name" value="von Willebrand factor, type A domain"/>
    <property type="match status" value="1"/>
</dbReference>
<evidence type="ECO:0000256" key="5">
    <source>
        <dbReference type="ARBA" id="ARBA00022729"/>
    </source>
</evidence>
<dbReference type="OrthoDB" id="422053at2759"/>
<name>A0C4L0_PARTE</name>
<dbReference type="PANTHER" id="PTHR47763">
    <property type="entry name" value="ALPHA-PROTEIN KINASE VWKA"/>
    <property type="match status" value="1"/>
</dbReference>
<accession>A0C4L0</accession>
<dbReference type="CDD" id="cd00198">
    <property type="entry name" value="vWFA"/>
    <property type="match status" value="1"/>
</dbReference>
<dbReference type="PROSITE" id="PS51158">
    <property type="entry name" value="ALPHA_KINASE"/>
    <property type="match status" value="1"/>
</dbReference>
<sequence>MNFENIIDLCNNTIFCPDEDCQSSHQRKYVGLCLEYLKKDLEDEESCQANKKCSDDQCTLYHFNLEKVHLLLQISPINGVWGFNLCPHNICQQGLCKFIHRKWAQGICLSNLIKICKNKNCENRHVQWDKLRREVYTQYNVAQINPENICENEQCNCPYHLEGFQNLCLKYLQGNCPNKICLKQHCDWEHINQISCQKQQLLPCTSKIQGNSFIDFLENAKRFEIQQVCEKEKLINFQREIHQSNIIDVIFILDLTKSMNRWLEAIKKQIAKLIYQFKEKINGYGVRIGFVGYRDTCDEEEQLVYRCLTENFEEIIKVISKQVAQGGGDQAEDIVTALEQGLNLNISRHPDSILCTFLITDAPCHGNQYHSDEISDDQSDAVEQGHLENIILKYKEAKNLSFFTCFKIRNSTDIMFNKMQDVFPDIMITRKSQPDDFPTLVKFAIESSITKSINRSMFPKTTQKFYSGAKFIKPKIINYQFSEAQIKKSLFWTQFIDIVDQFQRQGVTALEINQEPEITKINVQNYSNYNKNYLDHTNTCVFKIFDALNNRFMAVKLSKEHVKKYLDNQLTEEDIKIAEELAKSRYYVAAHASQLAFLFRELTKGFDEIPPIFYVSPILYTLDIPFYGLNLLYAETFIDSAKFQWKKYSTNGAFTSPQFYFYSAFSHFTYTETEGTLVVLDLQGSNNILTDASIQSADGMIPLLEKDPTNQKQIGIMTFLQKQHEKCSIVCQKLNLSRKNFSIANPQIDHLFWNIQDHQMISILCETCSQQRLYSLDQYKQMKEIKCDICRDLEKQPIDAICRCCSQMYHHDPNEDLLSLTVYGYCKFCKINCCLRQNRCLYCLSHCWLNLKQIGEFSQYVCKSGYQYLQVLHCQVCKSQYQFKQILSEQEYKEGIFICCNNQ</sequence>
<keyword evidence="5" id="KW-0732">Signal</keyword>
<dbReference type="InterPro" id="IPR056861">
    <property type="entry name" value="HMCN1-like_VWA"/>
</dbReference>
<dbReference type="GeneID" id="5018905"/>
<evidence type="ECO:0000259" key="8">
    <source>
        <dbReference type="PROSITE" id="PS51158"/>
    </source>
</evidence>
<dbReference type="GO" id="GO:0004674">
    <property type="term" value="F:protein serine/threonine kinase activity"/>
    <property type="evidence" value="ECO:0007669"/>
    <property type="project" value="UniProtKB-KW"/>
</dbReference>
<dbReference type="Pfam" id="PF25106">
    <property type="entry name" value="VWA_4"/>
    <property type="match status" value="1"/>
</dbReference>
<evidence type="ECO:0000256" key="6">
    <source>
        <dbReference type="ARBA" id="ARBA00022777"/>
    </source>
</evidence>
<comment type="subcellular location">
    <subcellularLocation>
        <location evidence="1">Secreted</location>
    </subcellularLocation>
</comment>
<dbReference type="eggNOG" id="ENOG502S673">
    <property type="taxonomic scope" value="Eukaryota"/>
</dbReference>
<keyword evidence="4" id="KW-0808">Transferase</keyword>